<dbReference type="PANTHER" id="PTHR32089">
    <property type="entry name" value="METHYL-ACCEPTING CHEMOTAXIS PROTEIN MCPB"/>
    <property type="match status" value="1"/>
</dbReference>
<organism evidence="5 6">
    <name type="scientific">Cytobacillus spartinae</name>
    <dbReference type="NCBI Taxonomy" id="3299023"/>
    <lineage>
        <taxon>Bacteria</taxon>
        <taxon>Bacillati</taxon>
        <taxon>Bacillota</taxon>
        <taxon>Bacilli</taxon>
        <taxon>Bacillales</taxon>
        <taxon>Bacillaceae</taxon>
        <taxon>Cytobacillus</taxon>
    </lineage>
</organism>
<evidence type="ECO:0000256" key="1">
    <source>
        <dbReference type="ARBA" id="ARBA00023224"/>
    </source>
</evidence>
<keyword evidence="6" id="KW-1185">Reference proteome</keyword>
<evidence type="ECO:0000313" key="5">
    <source>
        <dbReference type="EMBL" id="MFE8701519.1"/>
    </source>
</evidence>
<proteinExistence type="inferred from homology"/>
<gene>
    <name evidence="5" type="ORF">ACFYKX_13020</name>
</gene>
<comment type="similarity">
    <text evidence="2">Belongs to the methyl-accepting chemotaxis (MCP) protein family.</text>
</comment>
<sequence>MFLAIEDEKTAQDILNQYINVVSVISSMLPNIAVGITNTEEWLVYYPSRKIDLGVKRGTKINPQEPLADCIKNNKVIKQEVPPEFFGFPFTGLANPIMLDGKVIGAIAIQLQEQNERELRRISDQIVTSIIHTNDNVNKVEKGAEGLSDISNQLLRQSIHAAEEMKKTDEVTKLIKKIADQTNLLGLNASIEAARAGDMGRGFNIVAKEIRKLSSETVASTEKIRETMTNLQASMKEMAASIEKVVAVGKDQEASTQQIATFVDEIEKMSKELNKYAAEL</sequence>
<accession>A0ABW6KBC0</accession>
<dbReference type="Gene3D" id="1.10.287.950">
    <property type="entry name" value="Methyl-accepting chemotaxis protein"/>
    <property type="match status" value="1"/>
</dbReference>
<dbReference type="PRINTS" id="PR00260">
    <property type="entry name" value="CHEMTRNSDUCR"/>
</dbReference>
<evidence type="ECO:0000313" key="6">
    <source>
        <dbReference type="Proteomes" id="UP001601059"/>
    </source>
</evidence>
<dbReference type="SMART" id="SM00283">
    <property type="entry name" value="MA"/>
    <property type="match status" value="1"/>
</dbReference>
<dbReference type="PANTHER" id="PTHR32089:SF112">
    <property type="entry name" value="LYSOZYME-LIKE PROTEIN-RELATED"/>
    <property type="match status" value="1"/>
</dbReference>
<comment type="caution">
    <text evidence="5">The sequence shown here is derived from an EMBL/GenBank/DDBJ whole genome shotgun (WGS) entry which is preliminary data.</text>
</comment>
<dbReference type="PROSITE" id="PS50111">
    <property type="entry name" value="CHEMOTAXIS_TRANSDUC_2"/>
    <property type="match status" value="1"/>
</dbReference>
<feature type="domain" description="Methyl-accepting transducer" evidence="4">
    <location>
        <begin position="162"/>
        <end position="280"/>
    </location>
</feature>
<evidence type="ECO:0000256" key="3">
    <source>
        <dbReference type="PROSITE-ProRule" id="PRU00284"/>
    </source>
</evidence>
<evidence type="ECO:0000259" key="4">
    <source>
        <dbReference type="PROSITE" id="PS50111"/>
    </source>
</evidence>
<keyword evidence="1 3" id="KW-0807">Transducer</keyword>
<dbReference type="SUPFAM" id="SSF58104">
    <property type="entry name" value="Methyl-accepting chemotaxis protein (MCP) signaling domain"/>
    <property type="match status" value="1"/>
</dbReference>
<dbReference type="InterPro" id="IPR004090">
    <property type="entry name" value="Chemotax_Me-accpt_rcpt"/>
</dbReference>
<dbReference type="RefSeq" id="WP_389361477.1">
    <property type="nucleotide sequence ID" value="NZ_JBIACK010000005.1"/>
</dbReference>
<dbReference type="EMBL" id="JBIACK010000005">
    <property type="protein sequence ID" value="MFE8701519.1"/>
    <property type="molecule type" value="Genomic_DNA"/>
</dbReference>
<evidence type="ECO:0000256" key="2">
    <source>
        <dbReference type="ARBA" id="ARBA00029447"/>
    </source>
</evidence>
<reference evidence="5 6" key="1">
    <citation type="submission" date="2024-08" db="EMBL/GenBank/DDBJ databases">
        <title>Two novel Cytobacillus novel species.</title>
        <authorList>
            <person name="Liu G."/>
        </authorList>
    </citation>
    <scope>NUCLEOTIDE SEQUENCE [LARGE SCALE GENOMIC DNA]</scope>
    <source>
        <strain evidence="5 6">FJAT-54145</strain>
    </source>
</reference>
<name>A0ABW6KBC0_9BACI</name>
<protein>
    <submittedName>
        <fullName evidence="5">Methyl-accepting chemotaxis protein</fullName>
    </submittedName>
</protein>
<dbReference type="Proteomes" id="UP001601059">
    <property type="component" value="Unassembled WGS sequence"/>
</dbReference>
<dbReference type="InterPro" id="IPR004089">
    <property type="entry name" value="MCPsignal_dom"/>
</dbReference>
<dbReference type="Pfam" id="PF00015">
    <property type="entry name" value="MCPsignal"/>
    <property type="match status" value="1"/>
</dbReference>